<evidence type="ECO:0000313" key="8">
    <source>
        <dbReference type="Proteomes" id="UP000009328"/>
    </source>
</evidence>
<organism evidence="7 8">
    <name type="scientific">Wickerhamomyces ciferrii (strain ATCC 14091 / BCRC 22168 / CBS 111 / JCM 3599 / NBRC 0793 / NRRL Y-1031 F-60-10)</name>
    <name type="common">Yeast</name>
    <name type="synonym">Pichia ciferrii</name>
    <dbReference type="NCBI Taxonomy" id="1206466"/>
    <lineage>
        <taxon>Eukaryota</taxon>
        <taxon>Fungi</taxon>
        <taxon>Dikarya</taxon>
        <taxon>Ascomycota</taxon>
        <taxon>Saccharomycotina</taxon>
        <taxon>Saccharomycetes</taxon>
        <taxon>Phaffomycetales</taxon>
        <taxon>Wickerhamomycetaceae</taxon>
        <taxon>Wickerhamomyces</taxon>
    </lineage>
</organism>
<evidence type="ECO:0000259" key="4">
    <source>
        <dbReference type="Pfam" id="PF11715"/>
    </source>
</evidence>
<dbReference type="InParanoid" id="K0KRX5"/>
<dbReference type="GO" id="GO:0017056">
    <property type="term" value="F:structural constituent of nuclear pore"/>
    <property type="evidence" value="ECO:0007669"/>
    <property type="project" value="TreeGrafter"/>
</dbReference>
<keyword evidence="8" id="KW-1185">Reference proteome</keyword>
<dbReference type="EMBL" id="CAIF01000108">
    <property type="protein sequence ID" value="CCH44093.1"/>
    <property type="molecule type" value="Genomic_DNA"/>
</dbReference>
<evidence type="ECO:0000256" key="3">
    <source>
        <dbReference type="ARBA" id="ARBA00023242"/>
    </source>
</evidence>
<reference evidence="7 8" key="1">
    <citation type="journal article" date="2012" name="Eukaryot. Cell">
        <title>Draft genome sequence of Wickerhamomyces ciferrii NRRL Y-1031 F-60-10.</title>
        <authorList>
            <person name="Schneider J."/>
            <person name="Andrea H."/>
            <person name="Blom J."/>
            <person name="Jaenicke S."/>
            <person name="Ruckert C."/>
            <person name="Schorsch C."/>
            <person name="Szczepanowski R."/>
            <person name="Farwick M."/>
            <person name="Goesmann A."/>
            <person name="Puhler A."/>
            <person name="Schaffer S."/>
            <person name="Tauch A."/>
            <person name="Kohler T."/>
            <person name="Brinkrolf K."/>
        </authorList>
    </citation>
    <scope>NUCLEOTIDE SEQUENCE [LARGE SCALE GENOMIC DNA]</scope>
    <source>
        <strain evidence="8">ATCC 14091 / BCRC 22168 / CBS 111 / JCM 3599 / NBRC 0793 / NRRL Y-1031 F-60-10</strain>
    </source>
</reference>
<dbReference type="InterPro" id="IPR056548">
    <property type="entry name" value="HEAT_Nup120"/>
</dbReference>
<dbReference type="GO" id="GO:0005643">
    <property type="term" value="C:nuclear pore"/>
    <property type="evidence" value="ECO:0007669"/>
    <property type="project" value="UniProtKB-ARBA"/>
</dbReference>
<protein>
    <submittedName>
        <fullName evidence="7">Nuclear pore complex protein</fullName>
    </submittedName>
</protein>
<dbReference type="Pfam" id="PF11715">
    <property type="entry name" value="Beta-prop_Nup120_160"/>
    <property type="match status" value="1"/>
</dbReference>
<evidence type="ECO:0000313" key="7">
    <source>
        <dbReference type="EMBL" id="CCH44093.1"/>
    </source>
</evidence>
<comment type="subcellular location">
    <subcellularLocation>
        <location evidence="1">Nucleus</location>
    </subcellularLocation>
</comment>
<evidence type="ECO:0000256" key="1">
    <source>
        <dbReference type="ARBA" id="ARBA00004123"/>
    </source>
</evidence>
<dbReference type="InterPro" id="IPR021717">
    <property type="entry name" value="Nucleoporin_Nup160"/>
</dbReference>
<sequence length="1114" mass="129285">MMVARYLETNVRAAVEETLELDVARGLWSKKRLNRQEDQDPELSFKDKLTEDDTGVLTINSNTIPGKISYRIVDQRHSLVLTPLALNNNFNIKLKSIKINLPDGIRSNCLTINQFITQQDEHSIVIDLISDAGMVITILLKLSDFTINNNNNHSQLNSSNYHEWCKISNPYSFDIRIPHFLHSFSYDQSIVLLKDGGIIGLQKNPGKLEEITTIIFNDNSYFENLGNFFKPWSQSNQIKLKDSNLSPKTAIDALNFNDYLITITINKKLRIWSISKQSLILEKDLIDLISSNQKITTNKPFLDPSPTKLLDLLTINIDGVEQTYLSIFLPFGSGFFKIFQLDASSSSSGQSIDVKDLGTNFEYEATLPDSTTIWLVADFKLIKSNSIDSLDLWVLWKSNTSSIIQNLKIQQNLTFKIQWFEVSNSTQDLTKLSDSETWSEFYLRKIFESDIYSNDIISTALKIYQQHFTTTSTALEEDSLLDDLSIREKVVKTIGQNIIIDKNYDDNIKKQWSRFDTLCKEFQKQSNEHLKFHIDLDSNLIFLINRLDFSLIRKTSNSELLSQNKHLKISSIDKFDDIENHLKFLNIISNFKKSISSDVLDNVKNSLIRLINNTDTNSNIFDNLSKIYLETLNDKFNPNNLSNLVEELSSFDDIFKIIKELLSLQDGQEQQFITKGKLTKFGTSIVLNSLKDIVKINQEILFDLLILLLVLEIYKKDELELILSKILPKFKSYQILEKSLYINFNEFTNKLELDESSILENGLISKIIDLKFPTGFLINEVNLNDFINGQLIPFLNSSEFIYSISIYLISNNYSSLVYTHFLQFFDSSPIFKWLKAITFLKTNQTLKAEKIFLQNSQTITKYILKDSEKELLKSLEDFTVLFKSSLTKYYFNLAIIFLHDLKFQSALKFINLSIADNFNSEFDSEHLEEKYFVLFNIANDLSNFEISARALDNLKNPQRKKEAFETFIYGLYKNGETRVLNYFDFTSDYKLIDSILLTKAQSFPNDLKKSLFFYQTLYAFRLKYKSYRGALESLYEFIYKFQSFIEIDESVKLTIAELYSTILNLLITLPKDEQWLIYQINSNEQNVINYKELKEEQLKLTNSFSKELKLRYLS</sequence>
<proteinExistence type="predicted"/>
<dbReference type="FunCoup" id="K0KRX5">
    <property type="interactions" value="163"/>
</dbReference>
<dbReference type="AlphaFoldDB" id="K0KRX5"/>
<dbReference type="Pfam" id="PF22114">
    <property type="entry name" value="NUP120_helical_2"/>
    <property type="match status" value="1"/>
</dbReference>
<name>K0KRX5_WICCF</name>
<keyword evidence="2" id="KW-0813">Transport</keyword>
<dbReference type="HOGENOM" id="CLU_281335_0_0_1"/>
<feature type="domain" description="Nucleoporin Nup120/160 beta-propeller" evidence="4">
    <location>
        <begin position="68"/>
        <end position="559"/>
    </location>
</feature>
<dbReference type="PANTHER" id="PTHR21286:SF0">
    <property type="entry name" value="NUCLEAR PORE COMPLEX PROTEIN NUP160"/>
    <property type="match status" value="1"/>
</dbReference>
<dbReference type="Pfam" id="PF23300">
    <property type="entry name" value="HEAT_Nup120"/>
    <property type="match status" value="1"/>
</dbReference>
<dbReference type="eggNOG" id="ENOG502QQWQ">
    <property type="taxonomic scope" value="Eukaryota"/>
</dbReference>
<dbReference type="InterPro" id="IPR055090">
    <property type="entry name" value="NUP120_helical_saccharomycetes"/>
</dbReference>
<comment type="caution">
    <text evidence="7">The sequence shown here is derived from an EMBL/GenBank/DDBJ whole genome shotgun (WGS) entry which is preliminary data.</text>
</comment>
<gene>
    <name evidence="7" type="ORF">BN7_3651</name>
</gene>
<feature type="domain" description="Nucleoporin NUP120 helical" evidence="5">
    <location>
        <begin position="585"/>
        <end position="715"/>
    </location>
</feature>
<dbReference type="PANTHER" id="PTHR21286">
    <property type="entry name" value="NUCLEAR PORE COMPLEX PROTEIN NUP160"/>
    <property type="match status" value="1"/>
</dbReference>
<accession>K0KRX5</accession>
<keyword evidence="3" id="KW-0539">Nucleus</keyword>
<evidence type="ECO:0000256" key="2">
    <source>
        <dbReference type="ARBA" id="ARBA00022448"/>
    </source>
</evidence>
<dbReference type="STRING" id="1206466.K0KRX5"/>
<dbReference type="InterPro" id="IPR059141">
    <property type="entry name" value="Beta-prop_Nup120_160"/>
</dbReference>
<dbReference type="Proteomes" id="UP000009328">
    <property type="component" value="Unassembled WGS sequence"/>
</dbReference>
<evidence type="ECO:0000259" key="6">
    <source>
        <dbReference type="Pfam" id="PF23300"/>
    </source>
</evidence>
<evidence type="ECO:0000259" key="5">
    <source>
        <dbReference type="Pfam" id="PF22114"/>
    </source>
</evidence>
<feature type="domain" description="Nucleoporin nup120-like HEAT repeat" evidence="6">
    <location>
        <begin position="808"/>
        <end position="971"/>
    </location>
</feature>